<dbReference type="Pfam" id="PF01408">
    <property type="entry name" value="GFO_IDH_MocA"/>
    <property type="match status" value="1"/>
</dbReference>
<dbReference type="OrthoDB" id="9815825at2"/>
<dbReference type="AlphaFoldDB" id="A0A1I1E7C9"/>
<dbReference type="Pfam" id="PF22725">
    <property type="entry name" value="GFO_IDH_MocA_C3"/>
    <property type="match status" value="1"/>
</dbReference>
<feature type="domain" description="GFO/IDH/MocA-like oxidoreductase" evidence="2">
    <location>
        <begin position="157"/>
        <end position="226"/>
    </location>
</feature>
<dbReference type="InterPro" id="IPR036291">
    <property type="entry name" value="NAD(P)-bd_dom_sf"/>
</dbReference>
<evidence type="ECO:0000313" key="4">
    <source>
        <dbReference type="Proteomes" id="UP000240042"/>
    </source>
</evidence>
<dbReference type="RefSeq" id="WP_092319227.1">
    <property type="nucleotide sequence ID" value="NZ_FOKY01000008.1"/>
</dbReference>
<dbReference type="InterPro" id="IPR055170">
    <property type="entry name" value="GFO_IDH_MocA-like_dom"/>
</dbReference>
<keyword evidence="4" id="KW-1185">Reference proteome</keyword>
<dbReference type="SUPFAM" id="SSF55347">
    <property type="entry name" value="Glyceraldehyde-3-phosphate dehydrogenase-like, C-terminal domain"/>
    <property type="match status" value="1"/>
</dbReference>
<dbReference type="InterPro" id="IPR000683">
    <property type="entry name" value="Gfo/Idh/MocA-like_OxRdtase_N"/>
</dbReference>
<dbReference type="PANTHER" id="PTHR43377">
    <property type="entry name" value="BILIVERDIN REDUCTASE A"/>
    <property type="match status" value="1"/>
</dbReference>
<organism evidence="3 4">
    <name type="scientific">Brevinema andersonii</name>
    <dbReference type="NCBI Taxonomy" id="34097"/>
    <lineage>
        <taxon>Bacteria</taxon>
        <taxon>Pseudomonadati</taxon>
        <taxon>Spirochaetota</taxon>
        <taxon>Spirochaetia</taxon>
        <taxon>Brevinematales</taxon>
        <taxon>Brevinemataceae</taxon>
        <taxon>Brevinema</taxon>
    </lineage>
</organism>
<dbReference type="InterPro" id="IPR051450">
    <property type="entry name" value="Gfo/Idh/MocA_Oxidoreductases"/>
</dbReference>
<protein>
    <submittedName>
        <fullName evidence="3">Predicted dehydrogenase</fullName>
    </submittedName>
</protein>
<dbReference type="SUPFAM" id="SSF51735">
    <property type="entry name" value="NAD(P)-binding Rossmann-fold domains"/>
    <property type="match status" value="1"/>
</dbReference>
<gene>
    <name evidence="3" type="ORF">SAMN02745150_00988</name>
</gene>
<dbReference type="Proteomes" id="UP000240042">
    <property type="component" value="Unassembled WGS sequence"/>
</dbReference>
<evidence type="ECO:0000259" key="1">
    <source>
        <dbReference type="Pfam" id="PF01408"/>
    </source>
</evidence>
<feature type="domain" description="Gfo/Idh/MocA-like oxidoreductase N-terminal" evidence="1">
    <location>
        <begin position="9"/>
        <end position="125"/>
    </location>
</feature>
<evidence type="ECO:0000313" key="3">
    <source>
        <dbReference type="EMBL" id="SFB83059.1"/>
    </source>
</evidence>
<sequence>MDISYNKKLNIGIAGVGHMGRYHVNLLTQIVDVKNVFIFDINKEQAQKTAQEYNVIYCNTYQELLSNADAVVIAVPTYLHYEYTMEALACNCHVLVEKPITDTIEHAREMDETARKKNLIMHLGHVERFNGAVQEIRNLLDHPFYFQTQRIGSVSRILDVGVVLDLMIHDIDLILSFANSKVREVSAAGQSVITQFEDYALASLYFENGVVANLTASRVSSFKARTMSISQKDSFIYLDYSSQDLMIYRNPDSEYSVSQGTIKYREENLIDRVFVHKENPLKLELEYFIAATNGKSNAEEFKNILWDSHSNLYTMEIAAEILKDIARQQKLSISIAK</sequence>
<name>A0A1I1E7C9_BREAD</name>
<dbReference type="Gene3D" id="3.30.360.10">
    <property type="entry name" value="Dihydrodipicolinate Reductase, domain 2"/>
    <property type="match status" value="1"/>
</dbReference>
<dbReference type="EMBL" id="FOKY01000008">
    <property type="protein sequence ID" value="SFB83059.1"/>
    <property type="molecule type" value="Genomic_DNA"/>
</dbReference>
<accession>A0A1I1E7C9</accession>
<evidence type="ECO:0000259" key="2">
    <source>
        <dbReference type="Pfam" id="PF22725"/>
    </source>
</evidence>
<dbReference type="GO" id="GO:0000166">
    <property type="term" value="F:nucleotide binding"/>
    <property type="evidence" value="ECO:0007669"/>
    <property type="project" value="InterPro"/>
</dbReference>
<dbReference type="Gene3D" id="3.40.50.720">
    <property type="entry name" value="NAD(P)-binding Rossmann-like Domain"/>
    <property type="match status" value="1"/>
</dbReference>
<dbReference type="PANTHER" id="PTHR43377:SF1">
    <property type="entry name" value="BILIVERDIN REDUCTASE A"/>
    <property type="match status" value="1"/>
</dbReference>
<reference evidence="4" key="1">
    <citation type="submission" date="2016-10" db="EMBL/GenBank/DDBJ databases">
        <authorList>
            <person name="Varghese N."/>
            <person name="Submissions S."/>
        </authorList>
    </citation>
    <scope>NUCLEOTIDE SEQUENCE [LARGE SCALE GENOMIC DNA]</scope>
    <source>
        <strain evidence="4">ATCC 43811</strain>
    </source>
</reference>
<dbReference type="STRING" id="34097.SAMN02745150_00988"/>
<proteinExistence type="predicted"/>